<protein>
    <recommendedName>
        <fullName evidence="4">Sporadically distributed protein, TIGR04141 family</fullName>
    </recommendedName>
</protein>
<name>A0ABT3R8Y5_9HYPH</name>
<evidence type="ECO:0000256" key="1">
    <source>
        <dbReference type="SAM" id="MobiDB-lite"/>
    </source>
</evidence>
<keyword evidence="3" id="KW-1185">Reference proteome</keyword>
<sequence length="459" mass="52120">MMRLVQLGLIYGNLYEVSSPSMVARYNRALEHLTGRRTGLDAFHIDISGYSPEIGDEFGDELYLNPSGCNRQFILLSVEQKTAPLLNAKFSTSRTILRRFIDENEEQLFALSIRDCVVGELVNSIYSLTSPQDLFHLTTIHVEADTVGGHSQASEELADRIDRFMSEPDGWWDDVLIAEMIELSKHTGDIIRTPLALKSQGFEQGNFHTSHYGGLYVFRDARETACIAAGKLETTEGLPVKSVLSLEDRHEIADFLNRNALVELVYAQGSTRAVNILKQKLDFIVIDAAANSGENLLDVSRRDMRTLKRRYHGSLPEEYHAIEDVVRRLAAGQDVPWPQPDDPAYFYLLRSRNHRDKLLVNRLLAELTPLDFRQLFICHKDAFYAQYRIWSDAKKAYAAHFLAAEYMVDKAGTREELFGPEPGLDEEDDDYGFGRNMGPWGAIPRDDDDDDDDDDEDDE</sequence>
<dbReference type="RefSeq" id="WP_265966624.1">
    <property type="nucleotide sequence ID" value="NZ_JAPEVI010000003.1"/>
</dbReference>
<evidence type="ECO:0008006" key="4">
    <source>
        <dbReference type="Google" id="ProtNLM"/>
    </source>
</evidence>
<feature type="region of interest" description="Disordered" evidence="1">
    <location>
        <begin position="417"/>
        <end position="459"/>
    </location>
</feature>
<accession>A0ABT3R8Y5</accession>
<gene>
    <name evidence="2" type="ORF">ON753_25005</name>
</gene>
<evidence type="ECO:0000313" key="2">
    <source>
        <dbReference type="EMBL" id="MCX2725578.1"/>
    </source>
</evidence>
<organism evidence="2 3">
    <name type="scientific">Roseibium salinum</name>
    <dbReference type="NCBI Taxonomy" id="1604349"/>
    <lineage>
        <taxon>Bacteria</taxon>
        <taxon>Pseudomonadati</taxon>
        <taxon>Pseudomonadota</taxon>
        <taxon>Alphaproteobacteria</taxon>
        <taxon>Hyphomicrobiales</taxon>
        <taxon>Stappiaceae</taxon>
        <taxon>Roseibium</taxon>
    </lineage>
</organism>
<evidence type="ECO:0000313" key="3">
    <source>
        <dbReference type="Proteomes" id="UP001300261"/>
    </source>
</evidence>
<dbReference type="EMBL" id="JAPEVI010000003">
    <property type="protein sequence ID" value="MCX2725578.1"/>
    <property type="molecule type" value="Genomic_DNA"/>
</dbReference>
<dbReference type="Proteomes" id="UP001300261">
    <property type="component" value="Unassembled WGS sequence"/>
</dbReference>
<proteinExistence type="predicted"/>
<comment type="caution">
    <text evidence="2">The sequence shown here is derived from an EMBL/GenBank/DDBJ whole genome shotgun (WGS) entry which is preliminary data.</text>
</comment>
<dbReference type="Pfam" id="PF20343">
    <property type="entry name" value="DUF6638"/>
    <property type="match status" value="1"/>
</dbReference>
<reference evidence="2 3" key="1">
    <citation type="journal article" date="2016" name="Int. J. Syst. Evol. Microbiol.">
        <title>Labrenzia salina sp. nov., isolated from the rhizosphere of the halophyte Arthrocnemum macrostachyum.</title>
        <authorList>
            <person name="Camacho M."/>
            <person name="Redondo-Gomez S."/>
            <person name="Rodriguez-Llorente I."/>
            <person name="Rohde M."/>
            <person name="Sproer C."/>
            <person name="Schumann P."/>
            <person name="Klenk H.P."/>
            <person name="Montero-Calasanz M.D.C."/>
        </authorList>
    </citation>
    <scope>NUCLEOTIDE SEQUENCE [LARGE SCALE GENOMIC DNA]</scope>
    <source>
        <strain evidence="2 3">DSM 29163</strain>
    </source>
</reference>
<dbReference type="InterPro" id="IPR046578">
    <property type="entry name" value="DUF6638"/>
</dbReference>
<feature type="compositionally biased region" description="Acidic residues" evidence="1">
    <location>
        <begin position="446"/>
        <end position="459"/>
    </location>
</feature>